<dbReference type="Gene3D" id="3.30.565.10">
    <property type="entry name" value="Histidine kinase-like ATPase, C-terminal domain"/>
    <property type="match status" value="1"/>
</dbReference>
<organism evidence="18 19">
    <name type="scientific">Ureibacillus massiliensis 4400831 = CIP 108448 = CCUG 49529</name>
    <dbReference type="NCBI Taxonomy" id="1211035"/>
    <lineage>
        <taxon>Bacteria</taxon>
        <taxon>Bacillati</taxon>
        <taxon>Bacillota</taxon>
        <taxon>Bacilli</taxon>
        <taxon>Bacillales</taxon>
        <taxon>Caryophanaceae</taxon>
        <taxon>Ureibacillus</taxon>
    </lineage>
</organism>
<dbReference type="Gene3D" id="1.10.287.130">
    <property type="match status" value="1"/>
</dbReference>
<evidence type="ECO:0000256" key="8">
    <source>
        <dbReference type="ARBA" id="ARBA00022741"/>
    </source>
</evidence>
<dbReference type="InterPro" id="IPR003660">
    <property type="entry name" value="HAMP_dom"/>
</dbReference>
<dbReference type="InterPro" id="IPR003594">
    <property type="entry name" value="HATPase_dom"/>
</dbReference>
<keyword evidence="4" id="KW-1003">Cell membrane</keyword>
<dbReference type="FunFam" id="1.10.287.130:FF:000001">
    <property type="entry name" value="Two-component sensor histidine kinase"/>
    <property type="match status" value="1"/>
</dbReference>
<dbReference type="EC" id="2.7.13.3" evidence="3"/>
<feature type="domain" description="Histidine kinase" evidence="16">
    <location>
        <begin position="245"/>
        <end position="460"/>
    </location>
</feature>
<dbReference type="GO" id="GO:0005886">
    <property type="term" value="C:plasma membrane"/>
    <property type="evidence" value="ECO:0007669"/>
    <property type="project" value="UniProtKB-SubCell"/>
</dbReference>
<dbReference type="GO" id="GO:0000155">
    <property type="term" value="F:phosphorelay sensor kinase activity"/>
    <property type="evidence" value="ECO:0007669"/>
    <property type="project" value="InterPro"/>
</dbReference>
<dbReference type="CDD" id="cd00082">
    <property type="entry name" value="HisKA"/>
    <property type="match status" value="1"/>
</dbReference>
<dbReference type="PROSITE" id="PS50885">
    <property type="entry name" value="HAMP"/>
    <property type="match status" value="1"/>
</dbReference>
<evidence type="ECO:0000256" key="12">
    <source>
        <dbReference type="ARBA" id="ARBA00023012"/>
    </source>
</evidence>
<dbReference type="OrthoDB" id="3436at2"/>
<dbReference type="eggNOG" id="COG5002">
    <property type="taxonomic scope" value="Bacteria"/>
</dbReference>
<feature type="domain" description="HAMP" evidence="17">
    <location>
        <begin position="185"/>
        <end position="237"/>
    </location>
</feature>
<evidence type="ECO:0000256" key="4">
    <source>
        <dbReference type="ARBA" id="ARBA00022475"/>
    </source>
</evidence>
<proteinExistence type="predicted"/>
<comment type="catalytic activity">
    <reaction evidence="1">
        <text>ATP + protein L-histidine = ADP + protein N-phospho-L-histidine.</text>
        <dbReference type="EC" id="2.7.13.3"/>
    </reaction>
</comment>
<evidence type="ECO:0000256" key="2">
    <source>
        <dbReference type="ARBA" id="ARBA00004651"/>
    </source>
</evidence>
<keyword evidence="12" id="KW-0902">Two-component regulatory system</keyword>
<comment type="caution">
    <text evidence="18">The sequence shown here is derived from an EMBL/GenBank/DDBJ whole genome shotgun (WGS) entry which is preliminary data.</text>
</comment>
<dbReference type="InterPro" id="IPR036097">
    <property type="entry name" value="HisK_dim/P_sf"/>
</dbReference>
<keyword evidence="19" id="KW-1185">Reference proteome</keyword>
<dbReference type="CDD" id="cd06225">
    <property type="entry name" value="HAMP"/>
    <property type="match status" value="1"/>
</dbReference>
<dbReference type="SUPFAM" id="SSF158472">
    <property type="entry name" value="HAMP domain-like"/>
    <property type="match status" value="1"/>
</dbReference>
<sequence>MKKLSTKIWLLILLFLTVTVIFMVLFTDFLYERLYVSDSEQSMIEVGEKLQSLYKGGKVTDELVDKIEEYNLFSNFNVFAVRNPRELSACVPFEIDYDTLIGPDERQQLLQGKSITKIGYEQRFDREVISVILPFTDQNRLEGILYLYYPLAKISELANTEVLVLITSVVLFSMLIAFFVHKGLRRIMRPLNELHQAVEKMSEGDYHTRVQVASSDEIGKLSKAFNEMADAIQREDEERKIFLATVSHELRTPISYVKGYSEAIQNDFIEGAEREEAIKLINREANRMERLTNEILELARSKEQEAINLYPIVLAETIRESITLLEHLAQKKEIYIQTDLDESIIVQGDEEKLKQIFINVIENAICYSNEESTINVLTKSIKGNAIVEIADKGIGIPKEDLPYVTQKFYRVNKARSRADGGSGLGLSIVDQLVKLHHGKLFIQSEEGKGTTVTITVPLLEE</sequence>
<keyword evidence="11 15" id="KW-1133">Transmembrane helix</keyword>
<dbReference type="PROSITE" id="PS50109">
    <property type="entry name" value="HIS_KIN"/>
    <property type="match status" value="1"/>
</dbReference>
<evidence type="ECO:0000259" key="17">
    <source>
        <dbReference type="PROSITE" id="PS50885"/>
    </source>
</evidence>
<dbReference type="SUPFAM" id="SSF47384">
    <property type="entry name" value="Homodimeric domain of signal transducing histidine kinase"/>
    <property type="match status" value="1"/>
</dbReference>
<evidence type="ECO:0000256" key="15">
    <source>
        <dbReference type="SAM" id="Phobius"/>
    </source>
</evidence>
<keyword evidence="10" id="KW-0067">ATP-binding</keyword>
<accession>A0A0A3JUZ0</accession>
<dbReference type="Gene3D" id="6.10.340.10">
    <property type="match status" value="1"/>
</dbReference>
<dbReference type="InterPro" id="IPR036890">
    <property type="entry name" value="HATPase_C_sf"/>
</dbReference>
<dbReference type="InterPro" id="IPR003661">
    <property type="entry name" value="HisK_dim/P_dom"/>
</dbReference>
<dbReference type="GO" id="GO:0005524">
    <property type="term" value="F:ATP binding"/>
    <property type="evidence" value="ECO:0007669"/>
    <property type="project" value="UniProtKB-KW"/>
</dbReference>
<evidence type="ECO:0000256" key="9">
    <source>
        <dbReference type="ARBA" id="ARBA00022777"/>
    </source>
</evidence>
<keyword evidence="14" id="KW-0175">Coiled coil</keyword>
<dbReference type="SUPFAM" id="SSF55874">
    <property type="entry name" value="ATPase domain of HSP90 chaperone/DNA topoisomerase II/histidine kinase"/>
    <property type="match status" value="1"/>
</dbReference>
<evidence type="ECO:0000256" key="11">
    <source>
        <dbReference type="ARBA" id="ARBA00022989"/>
    </source>
</evidence>
<feature type="coiled-coil region" evidence="14">
    <location>
        <begin position="274"/>
        <end position="308"/>
    </location>
</feature>
<dbReference type="RefSeq" id="WP_036175766.1">
    <property type="nucleotide sequence ID" value="NZ_AVCZ01000014.1"/>
</dbReference>
<name>A0A0A3JUZ0_9BACL</name>
<dbReference type="EMBL" id="JPVQ01000014">
    <property type="protein sequence ID" value="KGR90787.1"/>
    <property type="molecule type" value="Genomic_DNA"/>
</dbReference>
<feature type="transmembrane region" description="Helical" evidence="15">
    <location>
        <begin position="162"/>
        <end position="180"/>
    </location>
</feature>
<evidence type="ECO:0000256" key="1">
    <source>
        <dbReference type="ARBA" id="ARBA00000085"/>
    </source>
</evidence>
<dbReference type="InterPro" id="IPR005467">
    <property type="entry name" value="His_kinase_dom"/>
</dbReference>
<dbReference type="AlphaFoldDB" id="A0A0A3JUZ0"/>
<keyword evidence="7 15" id="KW-0812">Transmembrane</keyword>
<dbReference type="FunFam" id="3.30.565.10:FF:000006">
    <property type="entry name" value="Sensor histidine kinase WalK"/>
    <property type="match status" value="1"/>
</dbReference>
<comment type="subcellular location">
    <subcellularLocation>
        <location evidence="2">Cell membrane</location>
        <topology evidence="2">Multi-pass membrane protein</topology>
    </subcellularLocation>
</comment>
<dbReference type="SMART" id="SM00304">
    <property type="entry name" value="HAMP"/>
    <property type="match status" value="1"/>
</dbReference>
<evidence type="ECO:0000256" key="13">
    <source>
        <dbReference type="ARBA" id="ARBA00023136"/>
    </source>
</evidence>
<dbReference type="Pfam" id="PF00512">
    <property type="entry name" value="HisKA"/>
    <property type="match status" value="1"/>
</dbReference>
<gene>
    <name evidence="18" type="ORF">CD30_09630</name>
</gene>
<evidence type="ECO:0000256" key="5">
    <source>
        <dbReference type="ARBA" id="ARBA00022553"/>
    </source>
</evidence>
<dbReference type="PANTHER" id="PTHR45528:SF1">
    <property type="entry name" value="SENSOR HISTIDINE KINASE CPXA"/>
    <property type="match status" value="1"/>
</dbReference>
<evidence type="ECO:0000256" key="6">
    <source>
        <dbReference type="ARBA" id="ARBA00022679"/>
    </source>
</evidence>
<dbReference type="Pfam" id="PF02518">
    <property type="entry name" value="HATPase_c"/>
    <property type="match status" value="1"/>
</dbReference>
<protein>
    <recommendedName>
        <fullName evidence="3">histidine kinase</fullName>
        <ecNumber evidence="3">2.7.13.3</ecNumber>
    </recommendedName>
</protein>
<keyword evidence="6" id="KW-0808">Transferase</keyword>
<keyword evidence="8" id="KW-0547">Nucleotide-binding</keyword>
<reference evidence="18 19" key="1">
    <citation type="submission" date="2014-02" db="EMBL/GenBank/DDBJ databases">
        <title>Draft genome sequence of Lysinibacillus massiliensis CCUG 49529.</title>
        <authorList>
            <person name="Zhang F."/>
            <person name="Wang G."/>
            <person name="Zhang L."/>
        </authorList>
    </citation>
    <scope>NUCLEOTIDE SEQUENCE [LARGE SCALE GENOMIC DNA]</scope>
    <source>
        <strain evidence="18 19">CCUG 49529</strain>
    </source>
</reference>
<keyword evidence="13 15" id="KW-0472">Membrane</keyword>
<dbReference type="SMART" id="SM00387">
    <property type="entry name" value="HATPase_c"/>
    <property type="match status" value="1"/>
</dbReference>
<feature type="transmembrane region" description="Helical" evidence="15">
    <location>
        <begin position="9"/>
        <end position="31"/>
    </location>
</feature>
<evidence type="ECO:0000259" key="16">
    <source>
        <dbReference type="PROSITE" id="PS50109"/>
    </source>
</evidence>
<keyword evidence="9 18" id="KW-0418">Kinase</keyword>
<evidence type="ECO:0000313" key="19">
    <source>
        <dbReference type="Proteomes" id="UP000030595"/>
    </source>
</evidence>
<dbReference type="InterPro" id="IPR050398">
    <property type="entry name" value="HssS/ArlS-like"/>
</dbReference>
<evidence type="ECO:0000256" key="3">
    <source>
        <dbReference type="ARBA" id="ARBA00012438"/>
    </source>
</evidence>
<evidence type="ECO:0000256" key="7">
    <source>
        <dbReference type="ARBA" id="ARBA00022692"/>
    </source>
</evidence>
<evidence type="ECO:0000256" key="14">
    <source>
        <dbReference type="SAM" id="Coils"/>
    </source>
</evidence>
<dbReference type="Proteomes" id="UP000030595">
    <property type="component" value="Unassembled WGS sequence"/>
</dbReference>
<dbReference type="PANTHER" id="PTHR45528">
    <property type="entry name" value="SENSOR HISTIDINE KINASE CPXA"/>
    <property type="match status" value="1"/>
</dbReference>
<dbReference type="CDD" id="cd00075">
    <property type="entry name" value="HATPase"/>
    <property type="match status" value="1"/>
</dbReference>
<dbReference type="SMART" id="SM00388">
    <property type="entry name" value="HisKA"/>
    <property type="match status" value="1"/>
</dbReference>
<dbReference type="InterPro" id="IPR004358">
    <property type="entry name" value="Sig_transdc_His_kin-like_C"/>
</dbReference>
<dbReference type="PRINTS" id="PR00344">
    <property type="entry name" value="BCTRLSENSOR"/>
</dbReference>
<evidence type="ECO:0000256" key="10">
    <source>
        <dbReference type="ARBA" id="ARBA00022840"/>
    </source>
</evidence>
<dbReference type="Pfam" id="PF00672">
    <property type="entry name" value="HAMP"/>
    <property type="match status" value="1"/>
</dbReference>
<keyword evidence="5" id="KW-0597">Phosphoprotein</keyword>
<evidence type="ECO:0000313" key="18">
    <source>
        <dbReference type="EMBL" id="KGR90787.1"/>
    </source>
</evidence>